<accession>A0ACB9DFV1</accession>
<reference evidence="1 2" key="2">
    <citation type="journal article" date="2022" name="Mol. Ecol. Resour.">
        <title>The genomes of chicory, endive, great burdock and yacon provide insights into Asteraceae paleo-polyploidization history and plant inulin production.</title>
        <authorList>
            <person name="Fan W."/>
            <person name="Wang S."/>
            <person name="Wang H."/>
            <person name="Wang A."/>
            <person name="Jiang F."/>
            <person name="Liu H."/>
            <person name="Zhao H."/>
            <person name="Xu D."/>
            <person name="Zhang Y."/>
        </authorList>
    </citation>
    <scope>NUCLEOTIDE SEQUENCE [LARGE SCALE GENOMIC DNA]</scope>
    <source>
        <strain evidence="2">cv. Yunnan</strain>
        <tissue evidence="1">Leaves</tissue>
    </source>
</reference>
<keyword evidence="2" id="KW-1185">Reference proteome</keyword>
<dbReference type="Proteomes" id="UP001056120">
    <property type="component" value="Linkage Group LG19"/>
</dbReference>
<gene>
    <name evidence="1" type="ORF">L1987_58411</name>
</gene>
<dbReference type="EMBL" id="CM042036">
    <property type="protein sequence ID" value="KAI3745300.1"/>
    <property type="molecule type" value="Genomic_DNA"/>
</dbReference>
<comment type="caution">
    <text evidence="1">The sequence shown here is derived from an EMBL/GenBank/DDBJ whole genome shotgun (WGS) entry which is preliminary data.</text>
</comment>
<protein>
    <submittedName>
        <fullName evidence="1">Uncharacterized protein</fullName>
    </submittedName>
</protein>
<proteinExistence type="predicted"/>
<name>A0ACB9DFV1_9ASTR</name>
<organism evidence="1 2">
    <name type="scientific">Smallanthus sonchifolius</name>
    <dbReference type="NCBI Taxonomy" id="185202"/>
    <lineage>
        <taxon>Eukaryota</taxon>
        <taxon>Viridiplantae</taxon>
        <taxon>Streptophyta</taxon>
        <taxon>Embryophyta</taxon>
        <taxon>Tracheophyta</taxon>
        <taxon>Spermatophyta</taxon>
        <taxon>Magnoliopsida</taxon>
        <taxon>eudicotyledons</taxon>
        <taxon>Gunneridae</taxon>
        <taxon>Pentapetalae</taxon>
        <taxon>asterids</taxon>
        <taxon>campanulids</taxon>
        <taxon>Asterales</taxon>
        <taxon>Asteraceae</taxon>
        <taxon>Asteroideae</taxon>
        <taxon>Heliantheae alliance</taxon>
        <taxon>Millerieae</taxon>
        <taxon>Smallanthus</taxon>
    </lineage>
</organism>
<reference evidence="2" key="1">
    <citation type="journal article" date="2022" name="Mol. Ecol. Resour.">
        <title>The genomes of chicory, endive, great burdock and yacon provide insights into Asteraceae palaeo-polyploidization history and plant inulin production.</title>
        <authorList>
            <person name="Fan W."/>
            <person name="Wang S."/>
            <person name="Wang H."/>
            <person name="Wang A."/>
            <person name="Jiang F."/>
            <person name="Liu H."/>
            <person name="Zhao H."/>
            <person name="Xu D."/>
            <person name="Zhang Y."/>
        </authorList>
    </citation>
    <scope>NUCLEOTIDE SEQUENCE [LARGE SCALE GENOMIC DNA]</scope>
    <source>
        <strain evidence="2">cv. Yunnan</strain>
    </source>
</reference>
<evidence type="ECO:0000313" key="2">
    <source>
        <dbReference type="Proteomes" id="UP001056120"/>
    </source>
</evidence>
<sequence>MTRSALHTSDSVTLCSNGYEGAMVAVKIRTIWQRFRSSFICQSIWKKVPDVSAVSKNPKTTQCKGKMIFFRNLLPIARLSVERRNLRVTNGVGIDNLLTKRQKDAIDMQNGDAISSSQNDEHALVILLGSDIPIKSSVPPINLPKVEKIPPYKTWIFLDRNQKMTEDQSVVGRRRIYYDRN</sequence>
<evidence type="ECO:0000313" key="1">
    <source>
        <dbReference type="EMBL" id="KAI3745300.1"/>
    </source>
</evidence>